<dbReference type="GO" id="GO:0016887">
    <property type="term" value="F:ATP hydrolysis activity"/>
    <property type="evidence" value="ECO:0007669"/>
    <property type="project" value="InterPro"/>
</dbReference>
<dbReference type="Pfam" id="PF17866">
    <property type="entry name" value="AAA_lid_6"/>
    <property type="match status" value="1"/>
</dbReference>
<dbReference type="InterPro" id="IPR003593">
    <property type="entry name" value="AAA+_ATPase"/>
</dbReference>
<comment type="similarity">
    <text evidence="1">Belongs to the CbxX/CfxQ family.</text>
</comment>
<protein>
    <submittedName>
        <fullName evidence="5">ATPase family associated with various cellular activities (AAA)</fullName>
    </submittedName>
</protein>
<dbReference type="InterPro" id="IPR027417">
    <property type="entry name" value="P-loop_NTPase"/>
</dbReference>
<keyword evidence="6" id="KW-1185">Reference proteome</keyword>
<evidence type="ECO:0000256" key="1">
    <source>
        <dbReference type="ARBA" id="ARBA00010378"/>
    </source>
</evidence>
<accession>A0A1H1XQY1</accession>
<reference evidence="5 6" key="1">
    <citation type="submission" date="2016-10" db="EMBL/GenBank/DDBJ databases">
        <authorList>
            <person name="de Groot N.N."/>
        </authorList>
    </citation>
    <scope>NUCLEOTIDE SEQUENCE [LARGE SCALE GENOMIC DNA]</scope>
    <source>
        <strain evidence="5 6">DSM 21741</strain>
    </source>
</reference>
<dbReference type="PANTHER" id="PTHR43392">
    <property type="entry name" value="AAA-TYPE ATPASE FAMILY PROTEIN / ANKYRIN REPEAT FAMILY PROTEIN"/>
    <property type="match status" value="1"/>
</dbReference>
<dbReference type="InterPro" id="IPR000641">
    <property type="entry name" value="CbxX/CfxQ"/>
</dbReference>
<evidence type="ECO:0000313" key="6">
    <source>
        <dbReference type="Proteomes" id="UP000199092"/>
    </source>
</evidence>
<dbReference type="OrthoDB" id="9806903at2"/>
<feature type="domain" description="AAA+ ATPase" evidence="4">
    <location>
        <begin position="445"/>
        <end position="584"/>
    </location>
</feature>
<dbReference type="Gene3D" id="3.40.50.300">
    <property type="entry name" value="P-loop containing nucleotide triphosphate hydrolases"/>
    <property type="match status" value="1"/>
</dbReference>
<keyword evidence="3" id="KW-0067">ATP-binding</keyword>
<dbReference type="PANTHER" id="PTHR43392:SF2">
    <property type="entry name" value="AAA-TYPE ATPASE FAMILY PROTEIN _ ANKYRIN REPEAT FAMILY PROTEIN"/>
    <property type="match status" value="1"/>
</dbReference>
<organism evidence="5 6">
    <name type="scientific">Friedmanniella luteola</name>
    <dbReference type="NCBI Taxonomy" id="546871"/>
    <lineage>
        <taxon>Bacteria</taxon>
        <taxon>Bacillati</taxon>
        <taxon>Actinomycetota</taxon>
        <taxon>Actinomycetes</taxon>
        <taxon>Propionibacteriales</taxon>
        <taxon>Nocardioidaceae</taxon>
        <taxon>Friedmanniella</taxon>
    </lineage>
</organism>
<sequence length="679" mass="74986">MTRLVLPEHLAVLMSGRQYIDVVGPAHPWPIPAGWWDHARSRVRELVEDPRAGATQNWTSWPEHTRDVAPFLQNLAMSLGGYVAIFAGEFAQFPEQLVDEYLSPTQRREPMVARNWYMTDCEWPLFLYKYAGNDPTARRGALELSQECVRLLSEIGPLRPRAEALLGIYERVLQTRELREFHTTAPFPEVARLWRHSLMTEAEQEVLPEIGGWGAALSWSYQGLQAAHQHLSRVTSRPETLAEVVASMALCDNVDTLPAGLAVAVGSEQFEEISQAFEVRQHGFDAVEWLQANRGWLARTLLAGEIDACRAWLAMAAQVSRVVAGLPGPPTPSAAPDTIGFVTDVEELFTFRPAANPMVGSFGSAPVPAGRVAPAVRVPRPLGSEAEEDELDDDTGVPEVEIGDPQGELADLVGLAPIKEQVRRLVAEARADQLRTTAGMPDRHRSRHMVFVGNPGTAKTTVARLLARIYAQLGTLSNGHLVEASRVDLVGQYIGQTSPKVRKMFNKASGGVLFIDEAYALIPHDSHRDFGVEAVSTLLKLMEDRRDEVVVIVAGYPREMQRFLSSNPGLASRFPKTLTFDDYDDDELFAIFRLVAGQAGFEVGPGVEERVRALIPDPHPPGFGNGRFIRNVFEEAVSIQAERLVALTDPTVEDIRTLVAADLPTEPPRDDPKLQGFYL</sequence>
<dbReference type="SMART" id="SM00382">
    <property type="entry name" value="AAA"/>
    <property type="match status" value="1"/>
</dbReference>
<keyword evidence="2" id="KW-0547">Nucleotide-binding</keyword>
<dbReference type="Proteomes" id="UP000199092">
    <property type="component" value="Chromosome I"/>
</dbReference>
<dbReference type="EMBL" id="LT629749">
    <property type="protein sequence ID" value="SDT11667.1"/>
    <property type="molecule type" value="Genomic_DNA"/>
</dbReference>
<dbReference type="Pfam" id="PF00004">
    <property type="entry name" value="AAA"/>
    <property type="match status" value="1"/>
</dbReference>
<dbReference type="InterPro" id="IPR003959">
    <property type="entry name" value="ATPase_AAA_core"/>
</dbReference>
<dbReference type="GO" id="GO:0005524">
    <property type="term" value="F:ATP binding"/>
    <property type="evidence" value="ECO:0007669"/>
    <property type="project" value="UniProtKB-KW"/>
</dbReference>
<dbReference type="InterPro" id="IPR041627">
    <property type="entry name" value="AAA_lid_6"/>
</dbReference>
<evidence type="ECO:0000256" key="2">
    <source>
        <dbReference type="ARBA" id="ARBA00022741"/>
    </source>
</evidence>
<dbReference type="RefSeq" id="WP_091413924.1">
    <property type="nucleotide sequence ID" value="NZ_LT629749.1"/>
</dbReference>
<gene>
    <name evidence="5" type="ORF">SAMN04488543_3074</name>
</gene>
<dbReference type="Gene3D" id="1.10.8.60">
    <property type="match status" value="1"/>
</dbReference>
<proteinExistence type="inferred from homology"/>
<dbReference type="FunFam" id="3.40.50.300:FF:000216">
    <property type="entry name" value="Type VII secretion ATPase EccA"/>
    <property type="match status" value="1"/>
</dbReference>
<dbReference type="AlphaFoldDB" id="A0A1H1XQY1"/>
<dbReference type="InterPro" id="IPR050773">
    <property type="entry name" value="CbxX/CfxQ_RuBisCO_ESX"/>
</dbReference>
<dbReference type="PRINTS" id="PR00819">
    <property type="entry name" value="CBXCFQXSUPER"/>
</dbReference>
<dbReference type="SUPFAM" id="SSF52540">
    <property type="entry name" value="P-loop containing nucleoside triphosphate hydrolases"/>
    <property type="match status" value="1"/>
</dbReference>
<evidence type="ECO:0000313" key="5">
    <source>
        <dbReference type="EMBL" id="SDT11667.1"/>
    </source>
</evidence>
<dbReference type="STRING" id="546871.SAMN04488543_3074"/>
<evidence type="ECO:0000256" key="3">
    <source>
        <dbReference type="ARBA" id="ARBA00022840"/>
    </source>
</evidence>
<name>A0A1H1XQY1_9ACTN</name>
<evidence type="ECO:0000259" key="4">
    <source>
        <dbReference type="SMART" id="SM00382"/>
    </source>
</evidence>